<feature type="region of interest" description="Disordered" evidence="1">
    <location>
        <begin position="1"/>
        <end position="28"/>
    </location>
</feature>
<dbReference type="InParanoid" id="G9MVM2"/>
<evidence type="ECO:0000256" key="1">
    <source>
        <dbReference type="SAM" id="MobiDB-lite"/>
    </source>
</evidence>
<name>G9MVM2_HYPVG</name>
<evidence type="ECO:0000313" key="2">
    <source>
        <dbReference type="EMBL" id="EHK21520.1"/>
    </source>
</evidence>
<protein>
    <submittedName>
        <fullName evidence="2">Uncharacterized protein</fullName>
    </submittedName>
</protein>
<dbReference type="VEuPathDB" id="FungiDB:TRIVIDRAFT_222965"/>
<accession>G9MVM2</accession>
<dbReference type="OMA" id="SKWDTEY"/>
<dbReference type="EMBL" id="ABDF02000070">
    <property type="protein sequence ID" value="EHK21520.1"/>
    <property type="molecule type" value="Genomic_DNA"/>
</dbReference>
<gene>
    <name evidence="2" type="ORF">TRIVIDRAFT_222965</name>
</gene>
<dbReference type="AlphaFoldDB" id="G9MVM2"/>
<feature type="region of interest" description="Disordered" evidence="1">
    <location>
        <begin position="49"/>
        <end position="181"/>
    </location>
</feature>
<evidence type="ECO:0000313" key="3">
    <source>
        <dbReference type="Proteomes" id="UP000007115"/>
    </source>
</evidence>
<feature type="compositionally biased region" description="Low complexity" evidence="1">
    <location>
        <begin position="107"/>
        <end position="118"/>
    </location>
</feature>
<keyword evidence="3" id="KW-1185">Reference proteome</keyword>
<proteinExistence type="predicted"/>
<sequence length="181" mass="19301">MSSSSSTSASSTNSSSSQGSSKSKWDTEYIDIPREKGLPLRFIAYAAGASLPTTMKKMTRKEKKGGEGASRWDFLGRDTQLFWVVQPEDRQRRGRSRNPRERNRQKSTSTASSPASSPEINVAPGQFGEPAGYFPHPTASGAAGVPMVPPGHGPPRGSGFSFGFPPGTNFPGGPLPPFGRN</sequence>
<comment type="caution">
    <text evidence="2">The sequence shown here is derived from an EMBL/GenBank/DDBJ whole genome shotgun (WGS) entry which is preliminary data.</text>
</comment>
<dbReference type="Proteomes" id="UP000007115">
    <property type="component" value="Unassembled WGS sequence"/>
</dbReference>
<feature type="compositionally biased region" description="Low complexity" evidence="1">
    <location>
        <begin position="155"/>
        <end position="172"/>
    </location>
</feature>
<dbReference type="eggNOG" id="ENOG502RM39">
    <property type="taxonomic scope" value="Eukaryota"/>
</dbReference>
<dbReference type="HOGENOM" id="CLU_1289069_0_0_1"/>
<dbReference type="GeneID" id="25791726"/>
<organism evidence="2 3">
    <name type="scientific">Hypocrea virens (strain Gv29-8 / FGSC 10586)</name>
    <name type="common">Gliocladium virens</name>
    <name type="synonym">Trichoderma virens</name>
    <dbReference type="NCBI Taxonomy" id="413071"/>
    <lineage>
        <taxon>Eukaryota</taxon>
        <taxon>Fungi</taxon>
        <taxon>Dikarya</taxon>
        <taxon>Ascomycota</taxon>
        <taxon>Pezizomycotina</taxon>
        <taxon>Sordariomycetes</taxon>
        <taxon>Hypocreomycetidae</taxon>
        <taxon>Hypocreales</taxon>
        <taxon>Hypocreaceae</taxon>
        <taxon>Trichoderma</taxon>
    </lineage>
</organism>
<reference evidence="2 3" key="1">
    <citation type="journal article" date="2011" name="Genome Biol.">
        <title>Comparative genome sequence analysis underscores mycoparasitism as the ancestral life style of Trichoderma.</title>
        <authorList>
            <person name="Kubicek C.P."/>
            <person name="Herrera-Estrella A."/>
            <person name="Seidl-Seiboth V."/>
            <person name="Martinez D.A."/>
            <person name="Druzhinina I.S."/>
            <person name="Thon M."/>
            <person name="Zeilinger S."/>
            <person name="Casas-Flores S."/>
            <person name="Horwitz B.A."/>
            <person name="Mukherjee P.K."/>
            <person name="Mukherjee M."/>
            <person name="Kredics L."/>
            <person name="Alcaraz L.D."/>
            <person name="Aerts A."/>
            <person name="Antal Z."/>
            <person name="Atanasova L."/>
            <person name="Cervantes-Badillo M.G."/>
            <person name="Challacombe J."/>
            <person name="Chertkov O."/>
            <person name="McCluskey K."/>
            <person name="Coulpier F."/>
            <person name="Deshpande N."/>
            <person name="von Doehren H."/>
            <person name="Ebbole D.J."/>
            <person name="Esquivel-Naranjo E.U."/>
            <person name="Fekete E."/>
            <person name="Flipphi M."/>
            <person name="Glaser F."/>
            <person name="Gomez-Rodriguez E.Y."/>
            <person name="Gruber S."/>
            <person name="Han C."/>
            <person name="Henrissat B."/>
            <person name="Hermosa R."/>
            <person name="Hernandez-Onate M."/>
            <person name="Karaffa L."/>
            <person name="Kosti I."/>
            <person name="Le Crom S."/>
            <person name="Lindquist E."/>
            <person name="Lucas S."/>
            <person name="Luebeck M."/>
            <person name="Luebeck P.S."/>
            <person name="Margeot A."/>
            <person name="Metz B."/>
            <person name="Misra M."/>
            <person name="Nevalainen H."/>
            <person name="Omann M."/>
            <person name="Packer N."/>
            <person name="Perrone G."/>
            <person name="Uresti-Rivera E.E."/>
            <person name="Salamov A."/>
            <person name="Schmoll M."/>
            <person name="Seiboth B."/>
            <person name="Shapiro H."/>
            <person name="Sukno S."/>
            <person name="Tamayo-Ramos J.A."/>
            <person name="Tisch D."/>
            <person name="Wiest A."/>
            <person name="Wilkinson H.H."/>
            <person name="Zhang M."/>
            <person name="Coutinho P.M."/>
            <person name="Kenerley C.M."/>
            <person name="Monte E."/>
            <person name="Baker S.E."/>
            <person name="Grigoriev I.V."/>
        </authorList>
    </citation>
    <scope>NUCLEOTIDE SEQUENCE [LARGE SCALE GENOMIC DNA]</scope>
    <source>
        <strain evidence="3">Gv29-8 / FGSC 10586</strain>
    </source>
</reference>
<dbReference type="RefSeq" id="XP_013955714.1">
    <property type="nucleotide sequence ID" value="XM_014100239.1"/>
</dbReference>
<feature type="compositionally biased region" description="Low complexity" evidence="1">
    <location>
        <begin position="1"/>
        <end position="22"/>
    </location>
</feature>